<gene>
    <name evidence="2" type="ORF">E0W69_012675</name>
</gene>
<proteinExistence type="predicted"/>
<dbReference type="PANTHER" id="PTHR12110:SF41">
    <property type="entry name" value="INOSOSE DEHYDRATASE"/>
    <property type="match status" value="1"/>
</dbReference>
<name>A0A5P2GD14_9BACT</name>
<reference evidence="2 3" key="1">
    <citation type="submission" date="2019-09" db="EMBL/GenBank/DDBJ databases">
        <title>Complete genome sequence of Arachidicoccus sp. B3-10 isolated from apple orchard soil.</title>
        <authorList>
            <person name="Kim H.S."/>
            <person name="Han K.-I."/>
            <person name="Suh M.K."/>
            <person name="Lee K.C."/>
            <person name="Eom M.K."/>
            <person name="Kim J.-S."/>
            <person name="Kang S.W."/>
            <person name="Sin Y."/>
            <person name="Lee J.-S."/>
        </authorList>
    </citation>
    <scope>NUCLEOTIDE SEQUENCE [LARGE SCALE GENOMIC DNA]</scope>
    <source>
        <strain evidence="2 3">B3-10</strain>
    </source>
</reference>
<protein>
    <submittedName>
        <fullName evidence="2">TIM barrel protein</fullName>
    </submittedName>
</protein>
<dbReference type="OrthoDB" id="9801426at2"/>
<dbReference type="InterPro" id="IPR050312">
    <property type="entry name" value="IolE/XylAMocC-like"/>
</dbReference>
<dbReference type="Gene3D" id="3.20.20.150">
    <property type="entry name" value="Divalent-metal-dependent TIM barrel enzymes"/>
    <property type="match status" value="1"/>
</dbReference>
<dbReference type="InterPro" id="IPR036237">
    <property type="entry name" value="Xyl_isomerase-like_sf"/>
</dbReference>
<dbReference type="PANTHER" id="PTHR12110">
    <property type="entry name" value="HYDROXYPYRUVATE ISOMERASE"/>
    <property type="match status" value="1"/>
</dbReference>
<dbReference type="AlphaFoldDB" id="A0A5P2GD14"/>
<dbReference type="EMBL" id="CP044016">
    <property type="protein sequence ID" value="QES89481.1"/>
    <property type="molecule type" value="Genomic_DNA"/>
</dbReference>
<sequence length="283" mass="31756">MLQPIFGASMLSWVAPQWKDESGIYAIKKAAAAGFDLIELGLPPSMEINISEIKSTLTKENIQVTCGLNLPKEAHIPTHPDIAIHMIKKAIDIAEQLGSRYLGGVLHGAIGVFSGKSRTKEESDKLIEVWNTVGAYAKTKDIQIGIEPINRYESYVCTSGEEVLNLINLLEVDNISLHLDTFHMNIEENGFYQPVIKSDKNLKYFHMTESDRGMLGEGNVHWEDLFKALSEINYQHPLVLENFTNQVDGIGSPTSLWRPSKYNADDLAKGSLDFMRMMTEKWN</sequence>
<dbReference type="Proteomes" id="UP000292424">
    <property type="component" value="Chromosome"/>
</dbReference>
<evidence type="ECO:0000313" key="2">
    <source>
        <dbReference type="EMBL" id="QES89481.1"/>
    </source>
</evidence>
<dbReference type="KEGG" id="arac:E0W69_012675"/>
<dbReference type="RefSeq" id="WP_131330425.1">
    <property type="nucleotide sequence ID" value="NZ_CP044016.1"/>
</dbReference>
<dbReference type="Pfam" id="PF01261">
    <property type="entry name" value="AP_endonuc_2"/>
    <property type="match status" value="1"/>
</dbReference>
<dbReference type="InterPro" id="IPR013022">
    <property type="entry name" value="Xyl_isomerase-like_TIM-brl"/>
</dbReference>
<keyword evidence="3" id="KW-1185">Reference proteome</keyword>
<evidence type="ECO:0000259" key="1">
    <source>
        <dbReference type="Pfam" id="PF01261"/>
    </source>
</evidence>
<feature type="domain" description="Xylose isomerase-like TIM barrel" evidence="1">
    <location>
        <begin position="27"/>
        <end position="275"/>
    </location>
</feature>
<evidence type="ECO:0000313" key="3">
    <source>
        <dbReference type="Proteomes" id="UP000292424"/>
    </source>
</evidence>
<organism evidence="2 3">
    <name type="scientific">Rhizosphaericola mali</name>
    <dbReference type="NCBI Taxonomy" id="2545455"/>
    <lineage>
        <taxon>Bacteria</taxon>
        <taxon>Pseudomonadati</taxon>
        <taxon>Bacteroidota</taxon>
        <taxon>Chitinophagia</taxon>
        <taxon>Chitinophagales</taxon>
        <taxon>Chitinophagaceae</taxon>
        <taxon>Rhizosphaericola</taxon>
    </lineage>
</organism>
<accession>A0A5P2GD14</accession>
<dbReference type="SUPFAM" id="SSF51658">
    <property type="entry name" value="Xylose isomerase-like"/>
    <property type="match status" value="1"/>
</dbReference>